<reference evidence="1 2" key="1">
    <citation type="journal article" date="2018" name="Front. Plant Sci.">
        <title>Red Clover (Trifolium pratense) and Zigzag Clover (T. medium) - A Picture of Genomic Similarities and Differences.</title>
        <authorList>
            <person name="Dluhosova J."/>
            <person name="Istvanek J."/>
            <person name="Nedelnik J."/>
            <person name="Repkova J."/>
        </authorList>
    </citation>
    <scope>NUCLEOTIDE SEQUENCE [LARGE SCALE GENOMIC DNA]</scope>
    <source>
        <strain evidence="2">cv. 10/8</strain>
        <tissue evidence="1">Leaf</tissue>
    </source>
</reference>
<dbReference type="EMBL" id="LXQA010025535">
    <property type="protein sequence ID" value="MCH93676.1"/>
    <property type="molecule type" value="Genomic_DNA"/>
</dbReference>
<comment type="caution">
    <text evidence="1">The sequence shown here is derived from an EMBL/GenBank/DDBJ whole genome shotgun (WGS) entry which is preliminary data.</text>
</comment>
<dbReference type="Proteomes" id="UP000265520">
    <property type="component" value="Unassembled WGS sequence"/>
</dbReference>
<feature type="non-terminal residue" evidence="1">
    <location>
        <position position="1"/>
    </location>
</feature>
<name>A0A392N1J9_9FABA</name>
<dbReference type="AlphaFoldDB" id="A0A392N1J9"/>
<evidence type="ECO:0000313" key="2">
    <source>
        <dbReference type="Proteomes" id="UP000265520"/>
    </source>
</evidence>
<accession>A0A392N1J9</accession>
<proteinExistence type="predicted"/>
<protein>
    <submittedName>
        <fullName evidence="1">Uncharacterized protein</fullName>
    </submittedName>
</protein>
<evidence type="ECO:0000313" key="1">
    <source>
        <dbReference type="EMBL" id="MCH93676.1"/>
    </source>
</evidence>
<sequence>AKRCGLLKHSRVTLHRRSHHSSPPNPNLAPSRCRLCHWLRRRGVASLQPPLHLSTLRGSNCRRAAAVALNLLRSWLTSRRGLKVSSSSAVYSVDVVRYCSSHLARTELNPDVFYSNGGGLVRRRRYSALSQLFVSFGSGSLRWFEFIWLERAVYACCDLS</sequence>
<keyword evidence="2" id="KW-1185">Reference proteome</keyword>
<organism evidence="1 2">
    <name type="scientific">Trifolium medium</name>
    <dbReference type="NCBI Taxonomy" id="97028"/>
    <lineage>
        <taxon>Eukaryota</taxon>
        <taxon>Viridiplantae</taxon>
        <taxon>Streptophyta</taxon>
        <taxon>Embryophyta</taxon>
        <taxon>Tracheophyta</taxon>
        <taxon>Spermatophyta</taxon>
        <taxon>Magnoliopsida</taxon>
        <taxon>eudicotyledons</taxon>
        <taxon>Gunneridae</taxon>
        <taxon>Pentapetalae</taxon>
        <taxon>rosids</taxon>
        <taxon>fabids</taxon>
        <taxon>Fabales</taxon>
        <taxon>Fabaceae</taxon>
        <taxon>Papilionoideae</taxon>
        <taxon>50 kb inversion clade</taxon>
        <taxon>NPAAA clade</taxon>
        <taxon>Hologalegina</taxon>
        <taxon>IRL clade</taxon>
        <taxon>Trifolieae</taxon>
        <taxon>Trifolium</taxon>
    </lineage>
</organism>